<feature type="transmembrane region" description="Helical" evidence="2">
    <location>
        <begin position="104"/>
        <end position="122"/>
    </location>
</feature>
<evidence type="ECO:0000313" key="4">
    <source>
        <dbReference type="Proteomes" id="UP001432027"/>
    </source>
</evidence>
<dbReference type="Proteomes" id="UP001432027">
    <property type="component" value="Unassembled WGS sequence"/>
</dbReference>
<evidence type="ECO:0000256" key="2">
    <source>
        <dbReference type="SAM" id="Phobius"/>
    </source>
</evidence>
<accession>A0AAV5SJW6</accession>
<gene>
    <name evidence="3" type="ORF">PENTCL1PPCAC_2569</name>
</gene>
<dbReference type="EMBL" id="BTSX01000001">
    <property type="protein sequence ID" value="GMS80394.1"/>
    <property type="molecule type" value="Genomic_DNA"/>
</dbReference>
<feature type="compositionally biased region" description="Polar residues" evidence="1">
    <location>
        <begin position="171"/>
        <end position="196"/>
    </location>
</feature>
<dbReference type="AlphaFoldDB" id="A0AAV5SJW6"/>
<organism evidence="3 4">
    <name type="scientific">Pristionchus entomophagus</name>
    <dbReference type="NCBI Taxonomy" id="358040"/>
    <lineage>
        <taxon>Eukaryota</taxon>
        <taxon>Metazoa</taxon>
        <taxon>Ecdysozoa</taxon>
        <taxon>Nematoda</taxon>
        <taxon>Chromadorea</taxon>
        <taxon>Rhabditida</taxon>
        <taxon>Rhabditina</taxon>
        <taxon>Diplogasteromorpha</taxon>
        <taxon>Diplogasteroidea</taxon>
        <taxon>Neodiplogasteridae</taxon>
        <taxon>Pristionchus</taxon>
    </lineage>
</organism>
<evidence type="ECO:0000256" key="1">
    <source>
        <dbReference type="SAM" id="MobiDB-lite"/>
    </source>
</evidence>
<proteinExistence type="predicted"/>
<keyword evidence="2" id="KW-0472">Membrane</keyword>
<feature type="region of interest" description="Disordered" evidence="1">
    <location>
        <begin position="145"/>
        <end position="232"/>
    </location>
</feature>
<sequence>MEIKDGRGKSVPVAAVDVYCAYNDCNVNDFCPDCEQDDNSTTYRCPDGKSAKVKDAESTYNPKSFTCLKSRWMDDQIKEMQVTAKVECHSDADKAPQTSGSKGLLIGLGIVFAINIIAIILACIICKLQENGWLHAIIPAKIRGDKKKNKKNKKGSSKAYSPSVASGKGSKGNTENEIGTPDQGSSVEPPNSSSGETVEGVSCTGVTGGMSERNTMEGASNEPLAPPQQVIA</sequence>
<keyword evidence="4" id="KW-1185">Reference proteome</keyword>
<feature type="compositionally biased region" description="Basic residues" evidence="1">
    <location>
        <begin position="145"/>
        <end position="156"/>
    </location>
</feature>
<evidence type="ECO:0000313" key="3">
    <source>
        <dbReference type="EMBL" id="GMS80394.1"/>
    </source>
</evidence>
<name>A0AAV5SJW6_9BILA</name>
<keyword evidence="2" id="KW-0812">Transmembrane</keyword>
<keyword evidence="2" id="KW-1133">Transmembrane helix</keyword>
<reference evidence="3" key="1">
    <citation type="submission" date="2023-10" db="EMBL/GenBank/DDBJ databases">
        <title>Genome assembly of Pristionchus species.</title>
        <authorList>
            <person name="Yoshida K."/>
            <person name="Sommer R.J."/>
        </authorList>
    </citation>
    <scope>NUCLEOTIDE SEQUENCE</scope>
    <source>
        <strain evidence="3">RS0144</strain>
    </source>
</reference>
<comment type="caution">
    <text evidence="3">The sequence shown here is derived from an EMBL/GenBank/DDBJ whole genome shotgun (WGS) entry which is preliminary data.</text>
</comment>
<protein>
    <submittedName>
        <fullName evidence="3">Uncharacterized protein</fullName>
    </submittedName>
</protein>